<feature type="domain" description="HTH marR-type" evidence="4">
    <location>
        <begin position="21"/>
        <end position="159"/>
    </location>
</feature>
<dbReference type="PANTHER" id="PTHR42756">
    <property type="entry name" value="TRANSCRIPTIONAL REGULATOR, MARR"/>
    <property type="match status" value="1"/>
</dbReference>
<dbReference type="Proteomes" id="UP000005953">
    <property type="component" value="Unassembled WGS sequence"/>
</dbReference>
<proteinExistence type="predicted"/>
<organism evidence="5 6">
    <name type="scientific">Reinekea blandensis MED297</name>
    <dbReference type="NCBI Taxonomy" id="314283"/>
    <lineage>
        <taxon>Bacteria</taxon>
        <taxon>Pseudomonadati</taxon>
        <taxon>Pseudomonadota</taxon>
        <taxon>Gammaproteobacteria</taxon>
        <taxon>Oceanospirillales</taxon>
        <taxon>Saccharospirillaceae</taxon>
        <taxon>Reinekea</taxon>
    </lineage>
</organism>
<keyword evidence="6" id="KW-1185">Reference proteome</keyword>
<name>A4B9L0_9GAMM</name>
<evidence type="ECO:0000256" key="3">
    <source>
        <dbReference type="ARBA" id="ARBA00023163"/>
    </source>
</evidence>
<dbReference type="RefSeq" id="WP_008044877.1">
    <property type="nucleotide sequence ID" value="NZ_CH724151.1"/>
</dbReference>
<dbReference type="HOGENOM" id="CLU_083287_27_5_6"/>
<dbReference type="AlphaFoldDB" id="A4B9L0"/>
<accession>A4B9L0</accession>
<dbReference type="SUPFAM" id="SSF46785">
    <property type="entry name" value="Winged helix' DNA-binding domain"/>
    <property type="match status" value="1"/>
</dbReference>
<dbReference type="Gene3D" id="1.10.10.10">
    <property type="entry name" value="Winged helix-like DNA-binding domain superfamily/Winged helix DNA-binding domain"/>
    <property type="match status" value="1"/>
</dbReference>
<dbReference type="PROSITE" id="PS50995">
    <property type="entry name" value="HTH_MARR_2"/>
    <property type="match status" value="1"/>
</dbReference>
<evidence type="ECO:0000256" key="2">
    <source>
        <dbReference type="ARBA" id="ARBA00023125"/>
    </source>
</evidence>
<dbReference type="InterPro" id="IPR036390">
    <property type="entry name" value="WH_DNA-bd_sf"/>
</dbReference>
<dbReference type="InterPro" id="IPR000835">
    <property type="entry name" value="HTH_MarR-typ"/>
</dbReference>
<evidence type="ECO:0000313" key="5">
    <source>
        <dbReference type="EMBL" id="EAR11311.1"/>
    </source>
</evidence>
<evidence type="ECO:0000259" key="4">
    <source>
        <dbReference type="PROSITE" id="PS50995"/>
    </source>
</evidence>
<dbReference type="EMBL" id="AAOE01000001">
    <property type="protein sequence ID" value="EAR11311.1"/>
    <property type="molecule type" value="Genomic_DNA"/>
</dbReference>
<evidence type="ECO:0000313" key="6">
    <source>
        <dbReference type="Proteomes" id="UP000005953"/>
    </source>
</evidence>
<keyword evidence="1" id="KW-0805">Transcription regulation</keyword>
<keyword evidence="3" id="KW-0804">Transcription</keyword>
<dbReference type="PRINTS" id="PR00598">
    <property type="entry name" value="HTHMARR"/>
</dbReference>
<dbReference type="GO" id="GO:0003700">
    <property type="term" value="F:DNA-binding transcription factor activity"/>
    <property type="evidence" value="ECO:0007669"/>
    <property type="project" value="InterPro"/>
</dbReference>
<dbReference type="STRING" id="314283.MED297_20527"/>
<keyword evidence="2" id="KW-0238">DNA-binding</keyword>
<dbReference type="SMART" id="SM00347">
    <property type="entry name" value="HTH_MARR"/>
    <property type="match status" value="1"/>
</dbReference>
<dbReference type="OrthoDB" id="32523at2"/>
<gene>
    <name evidence="5" type="ORF">MED297_20527</name>
</gene>
<sequence>MPSDAVDLIAAQWQREKPDLSTDAMVTLGRLKRCSVLYQPLLDAVFSQFDLTSWEFDVLATLRRTGEPYSLTPTALFSALMVTSGTMTHRLKTLEGKGWIIRESSPDDARQKRVRLTESGLARIDEALPAHVTNMETILKALPEDTRLRLDEALRQLLAVFEDIHSNAPILGNQLSDRTHGL</sequence>
<comment type="caution">
    <text evidence="5">The sequence shown here is derived from an EMBL/GenBank/DDBJ whole genome shotgun (WGS) entry which is preliminary data.</text>
</comment>
<protein>
    <submittedName>
        <fullName evidence="5">Transcriptional regulator</fullName>
    </submittedName>
</protein>
<dbReference type="GO" id="GO:0003677">
    <property type="term" value="F:DNA binding"/>
    <property type="evidence" value="ECO:0007669"/>
    <property type="project" value="UniProtKB-KW"/>
</dbReference>
<evidence type="ECO:0000256" key="1">
    <source>
        <dbReference type="ARBA" id="ARBA00023015"/>
    </source>
</evidence>
<dbReference type="Pfam" id="PF01047">
    <property type="entry name" value="MarR"/>
    <property type="match status" value="1"/>
</dbReference>
<reference evidence="5 6" key="1">
    <citation type="submission" date="2006-02" db="EMBL/GenBank/DDBJ databases">
        <authorList>
            <person name="Pinhassi J."/>
            <person name="Pedros-Alio C."/>
            <person name="Ferriera S."/>
            <person name="Johnson J."/>
            <person name="Kravitz S."/>
            <person name="Halpern A."/>
            <person name="Remington K."/>
            <person name="Beeson K."/>
            <person name="Tran B."/>
            <person name="Rogers Y.-H."/>
            <person name="Friedman R."/>
            <person name="Venter J.C."/>
        </authorList>
    </citation>
    <scope>NUCLEOTIDE SEQUENCE [LARGE SCALE GENOMIC DNA]</scope>
    <source>
        <strain evidence="5 6">MED297</strain>
    </source>
</reference>
<dbReference type="PANTHER" id="PTHR42756:SF1">
    <property type="entry name" value="TRANSCRIPTIONAL REPRESSOR OF EMRAB OPERON"/>
    <property type="match status" value="1"/>
</dbReference>
<dbReference type="InterPro" id="IPR036388">
    <property type="entry name" value="WH-like_DNA-bd_sf"/>
</dbReference>